<protein>
    <submittedName>
        <fullName evidence="2 4">Uncharacterized protein</fullName>
    </submittedName>
</protein>
<dbReference type="WBParaSite" id="TCNE_0001904901-mRNA-1">
    <property type="protein sequence ID" value="TCNE_0001904901-mRNA-1"/>
    <property type="gene ID" value="TCNE_0001904901"/>
</dbReference>
<reference evidence="4" key="1">
    <citation type="submission" date="2016-06" db="UniProtKB">
        <authorList>
            <consortium name="WormBaseParasite"/>
        </authorList>
    </citation>
    <scope>IDENTIFICATION</scope>
</reference>
<dbReference type="AlphaFoldDB" id="A0A183VE75"/>
<name>A0A183VE75_TOXCA</name>
<evidence type="ECO:0000313" key="2">
    <source>
        <dbReference type="EMBL" id="VDM50365.1"/>
    </source>
</evidence>
<feature type="region of interest" description="Disordered" evidence="1">
    <location>
        <begin position="69"/>
        <end position="88"/>
    </location>
</feature>
<dbReference type="Proteomes" id="UP000050794">
    <property type="component" value="Unassembled WGS sequence"/>
</dbReference>
<evidence type="ECO:0000313" key="4">
    <source>
        <dbReference type="WBParaSite" id="TCNE_0001904901-mRNA-1"/>
    </source>
</evidence>
<sequence>MEALLEDRICSSSRTQVITKAELQSKPCFRVPRIGAENKVSEAWNYPRPSRKAKLELKPEMEFEPGSFKERAEGRTRTGATLREWSTG</sequence>
<evidence type="ECO:0000313" key="3">
    <source>
        <dbReference type="Proteomes" id="UP000050794"/>
    </source>
</evidence>
<organism evidence="3 4">
    <name type="scientific">Toxocara canis</name>
    <name type="common">Canine roundworm</name>
    <dbReference type="NCBI Taxonomy" id="6265"/>
    <lineage>
        <taxon>Eukaryota</taxon>
        <taxon>Metazoa</taxon>
        <taxon>Ecdysozoa</taxon>
        <taxon>Nematoda</taxon>
        <taxon>Chromadorea</taxon>
        <taxon>Rhabditida</taxon>
        <taxon>Spirurina</taxon>
        <taxon>Ascaridomorpha</taxon>
        <taxon>Ascaridoidea</taxon>
        <taxon>Toxocaridae</taxon>
        <taxon>Toxocara</taxon>
    </lineage>
</organism>
<evidence type="ECO:0000256" key="1">
    <source>
        <dbReference type="SAM" id="MobiDB-lite"/>
    </source>
</evidence>
<gene>
    <name evidence="2" type="ORF">TCNE_LOCUS19044</name>
</gene>
<reference evidence="2 3" key="2">
    <citation type="submission" date="2018-11" db="EMBL/GenBank/DDBJ databases">
        <authorList>
            <consortium name="Pathogen Informatics"/>
        </authorList>
    </citation>
    <scope>NUCLEOTIDE SEQUENCE [LARGE SCALE GENOMIC DNA]</scope>
</reference>
<keyword evidence="3" id="KW-1185">Reference proteome</keyword>
<proteinExistence type="predicted"/>
<accession>A0A183VE75</accession>
<dbReference type="EMBL" id="UYWY01026313">
    <property type="protein sequence ID" value="VDM50365.1"/>
    <property type="molecule type" value="Genomic_DNA"/>
</dbReference>